<proteinExistence type="predicted"/>
<keyword evidence="2" id="KW-1185">Reference proteome</keyword>
<organism evidence="1 2">
    <name type="scientific">Owenia fusiformis</name>
    <name type="common">Polychaete worm</name>
    <dbReference type="NCBI Taxonomy" id="6347"/>
    <lineage>
        <taxon>Eukaryota</taxon>
        <taxon>Metazoa</taxon>
        <taxon>Spiralia</taxon>
        <taxon>Lophotrochozoa</taxon>
        <taxon>Annelida</taxon>
        <taxon>Polychaeta</taxon>
        <taxon>Sedentaria</taxon>
        <taxon>Canalipalpata</taxon>
        <taxon>Sabellida</taxon>
        <taxon>Oweniida</taxon>
        <taxon>Oweniidae</taxon>
        <taxon>Owenia</taxon>
    </lineage>
</organism>
<evidence type="ECO:0000313" key="1">
    <source>
        <dbReference type="EMBL" id="CAH1794083.1"/>
    </source>
</evidence>
<dbReference type="EMBL" id="CAIIXF020000009">
    <property type="protein sequence ID" value="CAH1794083.1"/>
    <property type="molecule type" value="Genomic_DNA"/>
</dbReference>
<gene>
    <name evidence="1" type="ORF">OFUS_LOCUS18849</name>
</gene>
<dbReference type="AlphaFoldDB" id="A0A8J1UM25"/>
<protein>
    <submittedName>
        <fullName evidence="1">Uncharacterized protein</fullName>
    </submittedName>
</protein>
<evidence type="ECO:0000313" key="2">
    <source>
        <dbReference type="Proteomes" id="UP000749559"/>
    </source>
</evidence>
<accession>A0A8J1UM25</accession>
<reference evidence="1" key="1">
    <citation type="submission" date="2022-03" db="EMBL/GenBank/DDBJ databases">
        <authorList>
            <person name="Martin C."/>
        </authorList>
    </citation>
    <scope>NUCLEOTIDE SEQUENCE</scope>
</reference>
<dbReference type="OrthoDB" id="5955834at2759"/>
<sequence length="775" mass="88695">MKPKVRQQPNKRSCTKLSYCSIIWILVIIGISAIQIEMGNKNRKRTGVTRNRFPIAEWKHMKPGIDLLQNKINEQKIVLKDIENEIKLKKKVVSSLDVGHKPVKPTKVKPLRKRKRSYFSTNTDHMLGLCQSQQSKRRRKTVELIQDIHGDKNENVECGLFNTWIHTSRNKNKTLSNSRVVQKYLKKKTHEESVQYEKSIYNKIRSMKVLYKGGLISREKYCSIRKTLKKPKLLEYKALVKFRNSICPVTTEPIPAVNGRKVSSLEDCLLVLANMYIGIDRTVGNVLEWFNGNIGEFHVTIGADGAPFGKCDTSTALLVGFANLPHKVRSCSHNYIVFGANCAESHPEMMKLYYAIGEEMKEIEKSSYEIDGYEFDISFKFSFFPNDSKMIACLAGELTNSATFPTTFYDVSKNNISKIDGTIGVDFKPWDYGQRLKVVQEVEKLKKSNSNIARQKVTQFIASKKSRQEFIPPFGAFVSRARVDPLHCKNNSFQQLNECIITEALSNSPNAVLNKDISISQLPNCQIKKYFNALEKIGAGKLKYRLEKWYLECRKKGQPLSVRFTGEDCLKFCRGFCDVIQAVMPSSLSNSSLFNVAKFTYAFVHLRICASLFSRVEISQIDVENLEYHARLYFNCVALFFGKISLTQWLIGYAIPRHTEEIYEEFGYGLGLNSTQGREAKHRQIKKYVEHSVKSKRWETCLRHDWVENVWLKSNDLSGENYSKNSDKALCIYHEDDSHCLCGNTLPCSICSSDVFNLIDTSCKEGKVVDSLKNI</sequence>
<name>A0A8J1UM25_OWEFU</name>
<comment type="caution">
    <text evidence="1">The sequence shown here is derived from an EMBL/GenBank/DDBJ whole genome shotgun (WGS) entry which is preliminary data.</text>
</comment>
<dbReference type="Proteomes" id="UP000749559">
    <property type="component" value="Unassembled WGS sequence"/>
</dbReference>